<dbReference type="EMBL" id="QFFJ01000001">
    <property type="protein sequence ID" value="RBL92914.1"/>
    <property type="molecule type" value="Genomic_DNA"/>
</dbReference>
<dbReference type="InterPro" id="IPR050491">
    <property type="entry name" value="AmpC-like"/>
</dbReference>
<protein>
    <recommendedName>
        <fullName evidence="2">Beta-lactamase-related domain-containing protein</fullName>
    </recommendedName>
</protein>
<accession>A0A365Y4J8</accession>
<evidence type="ECO:0000259" key="2">
    <source>
        <dbReference type="Pfam" id="PF00144"/>
    </source>
</evidence>
<dbReference type="Pfam" id="PF00144">
    <property type="entry name" value="Beta-lactamase"/>
    <property type="match status" value="1"/>
</dbReference>
<evidence type="ECO:0000256" key="1">
    <source>
        <dbReference type="SAM" id="SignalP"/>
    </source>
</evidence>
<feature type="domain" description="Beta-lactamase-related" evidence="2">
    <location>
        <begin position="54"/>
        <end position="329"/>
    </location>
</feature>
<evidence type="ECO:0000313" key="4">
    <source>
        <dbReference type="Proteomes" id="UP000253410"/>
    </source>
</evidence>
<feature type="chain" id="PRO_5016859312" description="Beta-lactamase-related domain-containing protein" evidence="1">
    <location>
        <begin position="19"/>
        <end position="354"/>
    </location>
</feature>
<dbReference type="PANTHER" id="PTHR46825">
    <property type="entry name" value="D-ALANYL-D-ALANINE-CARBOXYPEPTIDASE/ENDOPEPTIDASE AMPH"/>
    <property type="match status" value="1"/>
</dbReference>
<dbReference type="AlphaFoldDB" id="A0A365Y4J8"/>
<evidence type="ECO:0000313" key="3">
    <source>
        <dbReference type="EMBL" id="RBL92914.1"/>
    </source>
</evidence>
<dbReference type="InterPro" id="IPR001466">
    <property type="entry name" value="Beta-lactam-related"/>
</dbReference>
<comment type="caution">
    <text evidence="3">The sequence shown here is derived from an EMBL/GenBank/DDBJ whole genome shotgun (WGS) entry which is preliminary data.</text>
</comment>
<dbReference type="SUPFAM" id="SSF56601">
    <property type="entry name" value="beta-lactamase/transpeptidase-like"/>
    <property type="match status" value="1"/>
</dbReference>
<proteinExistence type="predicted"/>
<keyword evidence="4" id="KW-1185">Reference proteome</keyword>
<dbReference type="Proteomes" id="UP000253410">
    <property type="component" value="Unassembled WGS sequence"/>
</dbReference>
<keyword evidence="1" id="KW-0732">Signal</keyword>
<name>A0A365Y4J8_9BACT</name>
<dbReference type="InterPro" id="IPR012338">
    <property type="entry name" value="Beta-lactam/transpept-like"/>
</dbReference>
<organism evidence="3 4">
    <name type="scientific">Chitinophaga flava</name>
    <dbReference type="NCBI Taxonomy" id="2259036"/>
    <lineage>
        <taxon>Bacteria</taxon>
        <taxon>Pseudomonadati</taxon>
        <taxon>Bacteroidota</taxon>
        <taxon>Chitinophagia</taxon>
        <taxon>Chitinophagales</taxon>
        <taxon>Chitinophagaceae</taxon>
        <taxon>Chitinophaga</taxon>
    </lineage>
</organism>
<dbReference type="RefSeq" id="WP_113615512.1">
    <property type="nucleotide sequence ID" value="NZ_QFFJ01000001.1"/>
</dbReference>
<dbReference type="OrthoDB" id="9793489at2"/>
<feature type="signal peptide" evidence="1">
    <location>
        <begin position="1"/>
        <end position="18"/>
    </location>
</feature>
<sequence length="354" mass="39127">MKIFSPALIRQVCQRALAAALLISVMPTSGQSPAVIARIDTLIKTDLGRPFNGVILIARNGRILYSRCYGFSDAAHKVPLQSDEQFVIGSVSKQVTGVLVLQEAAQKHLDLQAPIGRYLHNIPQRWKDTVTVQHLLNHVSGIIWPDRPLAFKPGSQFAYSNIGYSLLGEILEKVTGKPYNTLVADLFSKAGMKNSYAPGNKPIVLKSFLEDSTRQLIPTGADVTFMKMLAPAGGIISNARDLLLWNEALHNGRILPDSLYKIFTTPFSHRDHPTWGPVDYGDGIQIAHPETLTELGHSGAANMPAAATTCINFYYPTTQTSVIVLENVSWDTRDMVRAFVFEKKIRNMIVEDMK</sequence>
<gene>
    <name evidence="3" type="ORF">DF182_10160</name>
</gene>
<dbReference type="Gene3D" id="3.40.710.10">
    <property type="entry name" value="DD-peptidase/beta-lactamase superfamily"/>
    <property type="match status" value="1"/>
</dbReference>
<dbReference type="PANTHER" id="PTHR46825:SF9">
    <property type="entry name" value="BETA-LACTAMASE-RELATED DOMAIN-CONTAINING PROTEIN"/>
    <property type="match status" value="1"/>
</dbReference>
<reference evidence="3 4" key="1">
    <citation type="submission" date="2018-05" db="EMBL/GenBank/DDBJ databases">
        <title>Chitinophaga sp. K3CV102501T nov., isolated from isolated from a monsoon evergreen broad-leaved forest soil.</title>
        <authorList>
            <person name="Lv Y."/>
        </authorList>
    </citation>
    <scope>NUCLEOTIDE SEQUENCE [LARGE SCALE GENOMIC DNA]</scope>
    <source>
        <strain evidence="3 4">GDMCC 1.1325</strain>
    </source>
</reference>